<evidence type="ECO:0000256" key="1">
    <source>
        <dbReference type="ARBA" id="ARBA00022630"/>
    </source>
</evidence>
<feature type="domain" description="FAD-binding" evidence="6">
    <location>
        <begin position="4"/>
        <end position="340"/>
    </location>
</feature>
<keyword evidence="3" id="KW-0560">Oxidoreductase</keyword>
<accession>A0A6H0XL76</accession>
<name>A0A6H0XL76_9PEZI</name>
<dbReference type="PANTHER" id="PTHR46972:SF1">
    <property type="entry name" value="FAD DEPENDENT OXIDOREDUCTASE DOMAIN-CONTAINING PROTEIN"/>
    <property type="match status" value="1"/>
</dbReference>
<dbReference type="InterPro" id="IPR002938">
    <property type="entry name" value="FAD-bd"/>
</dbReference>
<dbReference type="Pfam" id="PF01494">
    <property type="entry name" value="FAD_binding_3"/>
    <property type="match status" value="1"/>
</dbReference>
<gene>
    <name evidence="7" type="ORF">AMS68_000983</name>
</gene>
<dbReference type="Gene3D" id="3.50.50.60">
    <property type="entry name" value="FAD/NAD(P)-binding domain"/>
    <property type="match status" value="1"/>
</dbReference>
<reference evidence="7 8" key="1">
    <citation type="journal article" date="2016" name="Sci. Rep.">
        <title>Peltaster fructicola genome reveals evolution from an invasive phytopathogen to an ectophytic parasite.</title>
        <authorList>
            <person name="Xu C."/>
            <person name="Chen H."/>
            <person name="Gleason M.L."/>
            <person name="Xu J.R."/>
            <person name="Liu H."/>
            <person name="Zhang R."/>
            <person name="Sun G."/>
        </authorList>
    </citation>
    <scope>NUCLEOTIDE SEQUENCE [LARGE SCALE GENOMIC DNA]</scope>
    <source>
        <strain evidence="7 8">LNHT1506</strain>
    </source>
</reference>
<dbReference type="Proteomes" id="UP000503462">
    <property type="component" value="Chromosome 1"/>
</dbReference>
<keyword evidence="5" id="KW-1133">Transmembrane helix</keyword>
<evidence type="ECO:0000259" key="6">
    <source>
        <dbReference type="Pfam" id="PF01494"/>
    </source>
</evidence>
<dbReference type="PRINTS" id="PR00420">
    <property type="entry name" value="RNGMNOXGNASE"/>
</dbReference>
<keyword evidence="4" id="KW-0503">Monooxygenase</keyword>
<dbReference type="InterPro" id="IPR036188">
    <property type="entry name" value="FAD/NAD-bd_sf"/>
</dbReference>
<dbReference type="PANTHER" id="PTHR46972">
    <property type="entry name" value="MONOOXYGENASE ASQM-RELATED"/>
    <property type="match status" value="1"/>
</dbReference>
<keyword evidence="1" id="KW-0285">Flavoprotein</keyword>
<dbReference type="OrthoDB" id="655030at2759"/>
<dbReference type="GO" id="GO:0004497">
    <property type="term" value="F:monooxygenase activity"/>
    <property type="evidence" value="ECO:0007669"/>
    <property type="project" value="UniProtKB-KW"/>
</dbReference>
<keyword evidence="5" id="KW-0812">Transmembrane</keyword>
<keyword evidence="8" id="KW-1185">Reference proteome</keyword>
<evidence type="ECO:0000313" key="8">
    <source>
        <dbReference type="Proteomes" id="UP000503462"/>
    </source>
</evidence>
<evidence type="ECO:0000313" key="7">
    <source>
        <dbReference type="EMBL" id="QIW95465.1"/>
    </source>
</evidence>
<dbReference type="AlphaFoldDB" id="A0A6H0XL76"/>
<evidence type="ECO:0000256" key="2">
    <source>
        <dbReference type="ARBA" id="ARBA00022827"/>
    </source>
</evidence>
<sequence length="413" mass="46145">MTLKIAINGAGPAGCMLARLLTQSNKDIEVVIFEGEASLNFRSQGGTLDLRTGSGLDAIKAANLWEEFKPHARYDGEALKVADKNYVLYLNMNGSKEHKDFARPEIDRPALRKLLFESLPAGIVEWGHKLVKVDEDLTLHFANKPSRGGFDLIVGADGAWSKTRARISNAQPMYSGISGHQMTIPNAERDHKELYDRLNRGSIFSYSNGKSIMAQQMGDGTMSIGLWCVQPQNWQDQAPFNTKDNAQIQAAYAELYKDWDPRLSAYTQQADCDITARDLYMLPVGHKWEHVPGVTLIGDSASLSTPFAGIGVNKALQDALLLSQAILAAADKQDAAQALDQGVKTFEEDLFKRGKQVQENTYTNMQFMYFQEDAPRKGIEKFIINAVKDEMGWFTYLLAPLVYAYYFVFKLVY</sequence>
<dbReference type="SUPFAM" id="SSF51905">
    <property type="entry name" value="FAD/NAD(P)-binding domain"/>
    <property type="match status" value="1"/>
</dbReference>
<protein>
    <recommendedName>
        <fullName evidence="6">FAD-binding domain-containing protein</fullName>
    </recommendedName>
</protein>
<evidence type="ECO:0000256" key="4">
    <source>
        <dbReference type="ARBA" id="ARBA00023033"/>
    </source>
</evidence>
<proteinExistence type="predicted"/>
<keyword evidence="2" id="KW-0274">FAD</keyword>
<evidence type="ECO:0000256" key="5">
    <source>
        <dbReference type="SAM" id="Phobius"/>
    </source>
</evidence>
<organism evidence="7 8">
    <name type="scientific">Peltaster fructicola</name>
    <dbReference type="NCBI Taxonomy" id="286661"/>
    <lineage>
        <taxon>Eukaryota</taxon>
        <taxon>Fungi</taxon>
        <taxon>Dikarya</taxon>
        <taxon>Ascomycota</taxon>
        <taxon>Pezizomycotina</taxon>
        <taxon>Dothideomycetes</taxon>
        <taxon>Dothideomycetes incertae sedis</taxon>
        <taxon>Peltaster</taxon>
    </lineage>
</organism>
<dbReference type="GO" id="GO:0071949">
    <property type="term" value="F:FAD binding"/>
    <property type="evidence" value="ECO:0007669"/>
    <property type="project" value="InterPro"/>
</dbReference>
<dbReference type="EMBL" id="CP051139">
    <property type="protein sequence ID" value="QIW95465.1"/>
    <property type="molecule type" value="Genomic_DNA"/>
</dbReference>
<evidence type="ECO:0000256" key="3">
    <source>
        <dbReference type="ARBA" id="ARBA00023002"/>
    </source>
</evidence>
<feature type="transmembrane region" description="Helical" evidence="5">
    <location>
        <begin position="391"/>
        <end position="409"/>
    </location>
</feature>
<keyword evidence="5" id="KW-0472">Membrane</keyword>